<dbReference type="GO" id="GO:0002949">
    <property type="term" value="P:tRNA threonylcarbamoyladenosine modification"/>
    <property type="evidence" value="ECO:0007669"/>
    <property type="project" value="InterPro"/>
</dbReference>
<dbReference type="STRING" id="150033.RV14_GL000381"/>
<dbReference type="Proteomes" id="UP000182152">
    <property type="component" value="Unassembled WGS sequence"/>
</dbReference>
<gene>
    <name evidence="2" type="ORF">RV14_GL000381</name>
</gene>
<dbReference type="NCBIfam" id="TIGR03725">
    <property type="entry name" value="T6A_YeaZ"/>
    <property type="match status" value="1"/>
</dbReference>
<dbReference type="Gene3D" id="3.30.420.40">
    <property type="match status" value="2"/>
</dbReference>
<dbReference type="EMBL" id="JXLB01000012">
    <property type="protein sequence ID" value="OJG80837.1"/>
    <property type="molecule type" value="Genomic_DNA"/>
</dbReference>
<sequence>MITLGIDTANQPLAIGVMKDENILGQLQINKRKNHSVRLMPAIDQLFLAIEIEPAAVDRIVVSDGPGSYTGLRIGVTTAKTLAYTLKKELVGVSSLQVLAANCVHIKGLLVPLIDARRKNVYAGVYRQTKGNLETVLEDVHISITELLEQLASFSEPILFLGTDAQKFTTEIMKALPNAKINRIAAWNLPNGATVAALGTKRKPVKDIQNFLPRYLKKVEAEEKWLETHTPGDESYVEKI</sequence>
<dbReference type="InterPro" id="IPR000905">
    <property type="entry name" value="Gcp-like_dom"/>
</dbReference>
<dbReference type="GO" id="GO:0005829">
    <property type="term" value="C:cytosol"/>
    <property type="evidence" value="ECO:0007669"/>
    <property type="project" value="TreeGrafter"/>
</dbReference>
<accession>A0A1L8WIJ7</accession>
<evidence type="ECO:0000313" key="2">
    <source>
        <dbReference type="EMBL" id="OJG80837.1"/>
    </source>
</evidence>
<proteinExistence type="predicted"/>
<keyword evidence="3" id="KW-1185">Reference proteome</keyword>
<dbReference type="PANTHER" id="PTHR11735">
    <property type="entry name" value="TRNA N6-ADENOSINE THREONYLCARBAMOYLTRANSFERASE"/>
    <property type="match status" value="1"/>
</dbReference>
<dbReference type="PANTHER" id="PTHR11735:SF11">
    <property type="entry name" value="TRNA THREONYLCARBAMOYLADENOSINE BIOSYNTHESIS PROTEIN TSAB"/>
    <property type="match status" value="1"/>
</dbReference>
<dbReference type="AlphaFoldDB" id="A0A1L8WIJ7"/>
<reference evidence="2 3" key="1">
    <citation type="submission" date="2014-12" db="EMBL/GenBank/DDBJ databases">
        <title>Draft genome sequences of 29 type strains of Enterococci.</title>
        <authorList>
            <person name="Zhong Z."/>
            <person name="Sun Z."/>
            <person name="Liu W."/>
            <person name="Zhang W."/>
            <person name="Zhang H."/>
        </authorList>
    </citation>
    <scope>NUCLEOTIDE SEQUENCE [LARGE SCALE GENOMIC DNA]</scope>
    <source>
        <strain evidence="2 3">DSM 15687</strain>
    </source>
</reference>
<protein>
    <submittedName>
        <fullName evidence="2">Universal bacterial protein YeaZ</fullName>
    </submittedName>
</protein>
<evidence type="ECO:0000313" key="3">
    <source>
        <dbReference type="Proteomes" id="UP000182152"/>
    </source>
</evidence>
<dbReference type="SUPFAM" id="SSF53067">
    <property type="entry name" value="Actin-like ATPase domain"/>
    <property type="match status" value="2"/>
</dbReference>
<organism evidence="2 3">
    <name type="scientific">Enterococcus ratti</name>
    <dbReference type="NCBI Taxonomy" id="150033"/>
    <lineage>
        <taxon>Bacteria</taxon>
        <taxon>Bacillati</taxon>
        <taxon>Bacillota</taxon>
        <taxon>Bacilli</taxon>
        <taxon>Lactobacillales</taxon>
        <taxon>Enterococcaceae</taxon>
        <taxon>Enterococcus</taxon>
    </lineage>
</organism>
<dbReference type="RefSeq" id="WP_071855579.1">
    <property type="nucleotide sequence ID" value="NZ_JXLB01000012.1"/>
</dbReference>
<dbReference type="Pfam" id="PF00814">
    <property type="entry name" value="TsaD"/>
    <property type="match status" value="1"/>
</dbReference>
<feature type="domain" description="Gcp-like" evidence="1">
    <location>
        <begin position="32"/>
        <end position="225"/>
    </location>
</feature>
<name>A0A1L8WIJ7_9ENTE</name>
<dbReference type="CDD" id="cd24032">
    <property type="entry name" value="ASKHA_NBD_TsaB"/>
    <property type="match status" value="1"/>
</dbReference>
<dbReference type="InterPro" id="IPR043129">
    <property type="entry name" value="ATPase_NBD"/>
</dbReference>
<dbReference type="InterPro" id="IPR022496">
    <property type="entry name" value="T6A_TsaB"/>
</dbReference>
<dbReference type="OrthoDB" id="9784166at2"/>
<evidence type="ECO:0000259" key="1">
    <source>
        <dbReference type="Pfam" id="PF00814"/>
    </source>
</evidence>
<comment type="caution">
    <text evidence="2">The sequence shown here is derived from an EMBL/GenBank/DDBJ whole genome shotgun (WGS) entry which is preliminary data.</text>
</comment>